<evidence type="ECO:0000313" key="4">
    <source>
        <dbReference type="EMBL" id="KAK5085871.1"/>
    </source>
</evidence>
<evidence type="ECO:0000313" key="5">
    <source>
        <dbReference type="Proteomes" id="UP001309876"/>
    </source>
</evidence>
<keyword evidence="2" id="KW-0663">Pyridoxal phosphate</keyword>
<name>A0AAN7Y6W5_9EURO</name>
<dbReference type="PANTHER" id="PTHR43510:SF1">
    <property type="entry name" value="AMINOTRANSFERASE FUNCTION, HYPOTHETICAL (EUROFUNG)"/>
    <property type="match status" value="1"/>
</dbReference>
<dbReference type="Pfam" id="PF00155">
    <property type="entry name" value="Aminotran_1_2"/>
    <property type="match status" value="1"/>
</dbReference>
<dbReference type="CDD" id="cd00609">
    <property type="entry name" value="AAT_like"/>
    <property type="match status" value="1"/>
</dbReference>
<dbReference type="PROSITE" id="PS00105">
    <property type="entry name" value="AA_TRANSFER_CLASS_1"/>
    <property type="match status" value="1"/>
</dbReference>
<dbReference type="Gene3D" id="3.40.640.10">
    <property type="entry name" value="Type I PLP-dependent aspartate aminotransferase-like (Major domain)"/>
    <property type="match status" value="1"/>
</dbReference>
<comment type="caution">
    <text evidence="4">The sequence shown here is derived from an EMBL/GenBank/DDBJ whole genome shotgun (WGS) entry which is preliminary data.</text>
</comment>
<organism evidence="4 5">
    <name type="scientific">Lithohypha guttulata</name>
    <dbReference type="NCBI Taxonomy" id="1690604"/>
    <lineage>
        <taxon>Eukaryota</taxon>
        <taxon>Fungi</taxon>
        <taxon>Dikarya</taxon>
        <taxon>Ascomycota</taxon>
        <taxon>Pezizomycotina</taxon>
        <taxon>Eurotiomycetes</taxon>
        <taxon>Chaetothyriomycetidae</taxon>
        <taxon>Chaetothyriales</taxon>
        <taxon>Trichomeriaceae</taxon>
        <taxon>Lithohypha</taxon>
    </lineage>
</organism>
<gene>
    <name evidence="4" type="ORF">LTR05_005160</name>
</gene>
<dbReference type="GO" id="GO:0003824">
    <property type="term" value="F:catalytic activity"/>
    <property type="evidence" value="ECO:0007669"/>
    <property type="project" value="InterPro"/>
</dbReference>
<comment type="similarity">
    <text evidence="1">Belongs to the class-I pyridoxal-phosphate-dependent aminotransferase family.</text>
</comment>
<reference evidence="4 5" key="1">
    <citation type="submission" date="2023-08" db="EMBL/GenBank/DDBJ databases">
        <title>Black Yeasts Isolated from many extreme environments.</title>
        <authorList>
            <person name="Coleine C."/>
            <person name="Stajich J.E."/>
            <person name="Selbmann L."/>
        </authorList>
    </citation>
    <scope>NUCLEOTIDE SEQUENCE [LARGE SCALE GENOMIC DNA]</scope>
    <source>
        <strain evidence="4 5">CCFEE 5910</strain>
    </source>
</reference>
<accession>A0AAN7Y6W5</accession>
<dbReference type="SUPFAM" id="SSF53383">
    <property type="entry name" value="PLP-dependent transferases"/>
    <property type="match status" value="1"/>
</dbReference>
<dbReference type="Gene3D" id="3.90.1150.10">
    <property type="entry name" value="Aspartate Aminotransferase, domain 1"/>
    <property type="match status" value="1"/>
</dbReference>
<evidence type="ECO:0000259" key="3">
    <source>
        <dbReference type="Pfam" id="PF00155"/>
    </source>
</evidence>
<sequence>MIILNNPVNPTGTHVGTDTQREIIKIARQHNLYVHCDEIFRPLYHTTTKSDIPASMVEYPDLKYDRVITTSSLSKCYGLSGIRIGWIATRSPELLAKFALSMLDEVVATEVLSPRCRPSILQKHLALAKHNLNLIEAFVDKHETQCEWTRPTAGAVAFVKFKNAQSGEPVDDMDFCERLVESKGVLLSPATLCFEFDEAVPPADDALKMKAAEGLEEFKGRVRLHFTCNTEVLEKGLRGLAEFLEEEVNL</sequence>
<protein>
    <recommendedName>
        <fullName evidence="3">Aminotransferase class I/classII large domain-containing protein</fullName>
    </recommendedName>
</protein>
<evidence type="ECO:0000256" key="1">
    <source>
        <dbReference type="ARBA" id="ARBA00007441"/>
    </source>
</evidence>
<dbReference type="GO" id="GO:0030170">
    <property type="term" value="F:pyridoxal phosphate binding"/>
    <property type="evidence" value="ECO:0007669"/>
    <property type="project" value="InterPro"/>
</dbReference>
<evidence type="ECO:0000256" key="2">
    <source>
        <dbReference type="ARBA" id="ARBA00022898"/>
    </source>
</evidence>
<dbReference type="InterPro" id="IPR015422">
    <property type="entry name" value="PyrdxlP-dep_Trfase_small"/>
</dbReference>
<dbReference type="Proteomes" id="UP001309876">
    <property type="component" value="Unassembled WGS sequence"/>
</dbReference>
<dbReference type="AlphaFoldDB" id="A0AAN7Y6W5"/>
<dbReference type="InterPro" id="IPR004839">
    <property type="entry name" value="Aminotransferase_I/II_large"/>
</dbReference>
<keyword evidence="5" id="KW-1185">Reference proteome</keyword>
<dbReference type="InterPro" id="IPR004838">
    <property type="entry name" value="NHTrfase_class1_PyrdxlP-BS"/>
</dbReference>
<feature type="domain" description="Aminotransferase class I/classII large" evidence="3">
    <location>
        <begin position="1"/>
        <end position="191"/>
    </location>
</feature>
<dbReference type="InterPro" id="IPR015421">
    <property type="entry name" value="PyrdxlP-dep_Trfase_major"/>
</dbReference>
<dbReference type="InterPro" id="IPR015424">
    <property type="entry name" value="PyrdxlP-dep_Trfase"/>
</dbReference>
<proteinExistence type="inferred from homology"/>
<dbReference type="EMBL" id="JAVRRJ010000004">
    <property type="protein sequence ID" value="KAK5085871.1"/>
    <property type="molecule type" value="Genomic_DNA"/>
</dbReference>
<dbReference type="PANTHER" id="PTHR43510">
    <property type="entry name" value="AMINOTRANSFERASE FUNCTION, HYPOTHETICAL (EUROFUNG)"/>
    <property type="match status" value="1"/>
</dbReference>